<dbReference type="Gramene" id="PRQ38515">
    <property type="protein sequence ID" value="PRQ38515"/>
    <property type="gene ID" value="RchiOBHm_Chr4g0414811"/>
</dbReference>
<name>A0A2P6QWF7_ROSCH</name>
<feature type="compositionally biased region" description="Basic and acidic residues" evidence="1">
    <location>
        <begin position="11"/>
        <end position="34"/>
    </location>
</feature>
<keyword evidence="3" id="KW-1185">Reference proteome</keyword>
<proteinExistence type="predicted"/>
<organism evidence="2 3">
    <name type="scientific">Rosa chinensis</name>
    <name type="common">China rose</name>
    <dbReference type="NCBI Taxonomy" id="74649"/>
    <lineage>
        <taxon>Eukaryota</taxon>
        <taxon>Viridiplantae</taxon>
        <taxon>Streptophyta</taxon>
        <taxon>Embryophyta</taxon>
        <taxon>Tracheophyta</taxon>
        <taxon>Spermatophyta</taxon>
        <taxon>Magnoliopsida</taxon>
        <taxon>eudicotyledons</taxon>
        <taxon>Gunneridae</taxon>
        <taxon>Pentapetalae</taxon>
        <taxon>rosids</taxon>
        <taxon>fabids</taxon>
        <taxon>Rosales</taxon>
        <taxon>Rosaceae</taxon>
        <taxon>Rosoideae</taxon>
        <taxon>Rosoideae incertae sedis</taxon>
        <taxon>Rosa</taxon>
    </lineage>
</organism>
<evidence type="ECO:0000313" key="2">
    <source>
        <dbReference type="EMBL" id="PRQ38515.1"/>
    </source>
</evidence>
<dbReference type="AlphaFoldDB" id="A0A2P6QWF7"/>
<protein>
    <submittedName>
        <fullName evidence="2">Uncharacterized protein</fullName>
    </submittedName>
</protein>
<sequence length="69" mass="8287">MIHKSQVSEKTILKENKLEPLHEKTKKLKTEDKTHTRKLNAPTDPRRLKLEEFPYQLHVSEKLLLLMPW</sequence>
<feature type="region of interest" description="Disordered" evidence="1">
    <location>
        <begin position="1"/>
        <end position="41"/>
    </location>
</feature>
<reference evidence="2 3" key="1">
    <citation type="journal article" date="2018" name="Nat. Genet.">
        <title>The Rosa genome provides new insights in the design of modern roses.</title>
        <authorList>
            <person name="Bendahmane M."/>
        </authorList>
    </citation>
    <scope>NUCLEOTIDE SEQUENCE [LARGE SCALE GENOMIC DNA]</scope>
    <source>
        <strain evidence="3">cv. Old Blush</strain>
    </source>
</reference>
<evidence type="ECO:0000256" key="1">
    <source>
        <dbReference type="SAM" id="MobiDB-lite"/>
    </source>
</evidence>
<dbReference type="EMBL" id="PDCK01000042">
    <property type="protein sequence ID" value="PRQ38515.1"/>
    <property type="molecule type" value="Genomic_DNA"/>
</dbReference>
<dbReference type="Proteomes" id="UP000238479">
    <property type="component" value="Chromosome 4"/>
</dbReference>
<evidence type="ECO:0000313" key="3">
    <source>
        <dbReference type="Proteomes" id="UP000238479"/>
    </source>
</evidence>
<gene>
    <name evidence="2" type="ORF">RchiOBHm_Chr4g0414811</name>
</gene>
<accession>A0A2P6QWF7</accession>
<comment type="caution">
    <text evidence="2">The sequence shown here is derived from an EMBL/GenBank/DDBJ whole genome shotgun (WGS) entry which is preliminary data.</text>
</comment>